<evidence type="ECO:0000259" key="13">
    <source>
        <dbReference type="Pfam" id="PF02910"/>
    </source>
</evidence>
<keyword evidence="6 11" id="KW-0662">Pyridine nucleotide biosynthesis</keyword>
<proteinExistence type="inferred from homology"/>
<dbReference type="InterPro" id="IPR037099">
    <property type="entry name" value="Fum_R/Succ_DH_flav-like_C_sf"/>
</dbReference>
<dbReference type="SUPFAM" id="SSF56425">
    <property type="entry name" value="Succinate dehydrogenase/fumarate reductase flavoprotein, catalytic domain"/>
    <property type="match status" value="1"/>
</dbReference>
<evidence type="ECO:0000256" key="3">
    <source>
        <dbReference type="ARBA" id="ARBA00008562"/>
    </source>
</evidence>
<evidence type="ECO:0000259" key="12">
    <source>
        <dbReference type="Pfam" id="PF00890"/>
    </source>
</evidence>
<dbReference type="Proteomes" id="UP000264589">
    <property type="component" value="Unassembled WGS sequence"/>
</dbReference>
<dbReference type="GO" id="GO:0005737">
    <property type="term" value="C:cytoplasm"/>
    <property type="evidence" value="ECO:0007669"/>
    <property type="project" value="UniProtKB-SubCell"/>
</dbReference>
<name>A0A371RJP3_9PROT</name>
<dbReference type="UniPathway" id="UPA00253">
    <property type="reaction ID" value="UER00326"/>
</dbReference>
<evidence type="ECO:0000313" key="15">
    <source>
        <dbReference type="Proteomes" id="UP000264589"/>
    </source>
</evidence>
<organism evidence="14 15">
    <name type="scientific">Parvularcula marina</name>
    <dbReference type="NCBI Taxonomy" id="2292771"/>
    <lineage>
        <taxon>Bacteria</taxon>
        <taxon>Pseudomonadati</taxon>
        <taxon>Pseudomonadota</taxon>
        <taxon>Alphaproteobacteria</taxon>
        <taxon>Parvularculales</taxon>
        <taxon>Parvularculaceae</taxon>
        <taxon>Parvularcula</taxon>
    </lineage>
</organism>
<comment type="function">
    <text evidence="11">Catalyzes the oxidation of L-aspartate to iminoaspartate.</text>
</comment>
<dbReference type="AlphaFoldDB" id="A0A371RJP3"/>
<dbReference type="GO" id="GO:0008734">
    <property type="term" value="F:L-aspartate oxidase activity"/>
    <property type="evidence" value="ECO:0007669"/>
    <property type="project" value="UniProtKB-UniRule"/>
</dbReference>
<comment type="catalytic activity">
    <reaction evidence="9">
        <text>L-aspartate + O2 = iminosuccinate + H2O2</text>
        <dbReference type="Rhea" id="RHEA:25876"/>
        <dbReference type="ChEBI" id="CHEBI:15379"/>
        <dbReference type="ChEBI" id="CHEBI:16240"/>
        <dbReference type="ChEBI" id="CHEBI:29991"/>
        <dbReference type="ChEBI" id="CHEBI:77875"/>
        <dbReference type="EC" id="1.4.3.16"/>
    </reaction>
    <physiologicalReaction direction="left-to-right" evidence="9">
        <dbReference type="Rhea" id="RHEA:25877"/>
    </physiologicalReaction>
</comment>
<accession>A0A371RJP3</accession>
<dbReference type="FunCoup" id="A0A371RJP3">
    <property type="interactions" value="447"/>
</dbReference>
<comment type="similarity">
    <text evidence="3 11">Belongs to the FAD-dependent oxidoreductase 2 family. NadB subfamily.</text>
</comment>
<comment type="caution">
    <text evidence="14">The sequence shown here is derived from an EMBL/GenBank/DDBJ whole genome shotgun (WGS) entry which is preliminary data.</text>
</comment>
<evidence type="ECO:0000256" key="4">
    <source>
        <dbReference type="ARBA" id="ARBA00012173"/>
    </source>
</evidence>
<feature type="domain" description="FAD-dependent oxidoreductase 2 FAD-binding" evidence="12">
    <location>
        <begin position="20"/>
        <end position="388"/>
    </location>
</feature>
<dbReference type="GO" id="GO:0034628">
    <property type="term" value="P:'de novo' NAD+ biosynthetic process from L-aspartate"/>
    <property type="evidence" value="ECO:0007669"/>
    <property type="project" value="TreeGrafter"/>
</dbReference>
<dbReference type="Gene3D" id="1.20.58.100">
    <property type="entry name" value="Fumarate reductase/succinate dehydrogenase flavoprotein-like, C-terminal domain"/>
    <property type="match status" value="1"/>
</dbReference>
<dbReference type="OrthoDB" id="9806724at2"/>
<dbReference type="SUPFAM" id="SSF51905">
    <property type="entry name" value="FAD/NAD(P)-binding domain"/>
    <property type="match status" value="1"/>
</dbReference>
<dbReference type="InterPro" id="IPR015939">
    <property type="entry name" value="Fum_Rdtase/Succ_DH_flav-like_C"/>
</dbReference>
<evidence type="ECO:0000313" key="14">
    <source>
        <dbReference type="EMBL" id="RFB05677.1"/>
    </source>
</evidence>
<dbReference type="Gene3D" id="3.50.50.60">
    <property type="entry name" value="FAD/NAD(P)-binding domain"/>
    <property type="match status" value="1"/>
</dbReference>
<dbReference type="SUPFAM" id="SSF46977">
    <property type="entry name" value="Succinate dehydrogenase/fumarate reductase flavoprotein C-terminal domain"/>
    <property type="match status" value="1"/>
</dbReference>
<feature type="domain" description="Fumarate reductase/succinate dehydrogenase flavoprotein-like C-terminal" evidence="13">
    <location>
        <begin position="469"/>
        <end position="496"/>
    </location>
</feature>
<dbReference type="PANTHER" id="PTHR42716">
    <property type="entry name" value="L-ASPARTATE OXIDASE"/>
    <property type="match status" value="1"/>
</dbReference>
<dbReference type="EC" id="1.4.3.16" evidence="4 10"/>
<comment type="cofactor">
    <cofactor evidence="1 11">
        <name>FAD</name>
        <dbReference type="ChEBI" id="CHEBI:57692"/>
    </cofactor>
</comment>
<keyword evidence="15" id="KW-1185">Reference proteome</keyword>
<evidence type="ECO:0000256" key="11">
    <source>
        <dbReference type="RuleBase" id="RU362049"/>
    </source>
</evidence>
<dbReference type="Pfam" id="PF00890">
    <property type="entry name" value="FAD_binding_2"/>
    <property type="match status" value="1"/>
</dbReference>
<dbReference type="PRINTS" id="PR00368">
    <property type="entry name" value="FADPNR"/>
</dbReference>
<evidence type="ECO:0000256" key="9">
    <source>
        <dbReference type="ARBA" id="ARBA00048305"/>
    </source>
</evidence>
<dbReference type="RefSeq" id="WP_116392310.1">
    <property type="nucleotide sequence ID" value="NZ_QUQO01000001.1"/>
</dbReference>
<dbReference type="InterPro" id="IPR027477">
    <property type="entry name" value="Succ_DH/fumarate_Rdtase_cat_sf"/>
</dbReference>
<evidence type="ECO:0000256" key="5">
    <source>
        <dbReference type="ARBA" id="ARBA00022630"/>
    </source>
</evidence>
<protein>
    <recommendedName>
        <fullName evidence="4 10">L-aspartate oxidase</fullName>
        <ecNumber evidence="4 10">1.4.3.16</ecNumber>
    </recommendedName>
</protein>
<dbReference type="InterPro" id="IPR036188">
    <property type="entry name" value="FAD/NAD-bd_sf"/>
</dbReference>
<gene>
    <name evidence="14" type="ORF">DX908_10625</name>
</gene>
<keyword evidence="5 11" id="KW-0285">Flavoprotein</keyword>
<dbReference type="Gene3D" id="3.90.700.10">
    <property type="entry name" value="Succinate dehydrogenase/fumarate reductase flavoprotein, catalytic domain"/>
    <property type="match status" value="1"/>
</dbReference>
<evidence type="ECO:0000256" key="8">
    <source>
        <dbReference type="ARBA" id="ARBA00023002"/>
    </source>
</evidence>
<dbReference type="Pfam" id="PF02910">
    <property type="entry name" value="Succ_DH_flav_C"/>
    <property type="match status" value="1"/>
</dbReference>
<dbReference type="InParanoid" id="A0A371RJP3"/>
<dbReference type="EMBL" id="QUQO01000001">
    <property type="protein sequence ID" value="RFB05677.1"/>
    <property type="molecule type" value="Genomic_DNA"/>
</dbReference>
<dbReference type="InterPro" id="IPR005288">
    <property type="entry name" value="NadB"/>
</dbReference>
<dbReference type="NCBIfam" id="TIGR00551">
    <property type="entry name" value="nadB"/>
    <property type="match status" value="1"/>
</dbReference>
<comment type="subcellular location">
    <subcellularLocation>
        <location evidence="11">Cytoplasm</location>
    </subcellularLocation>
</comment>
<comment type="pathway">
    <text evidence="2 11">Cofactor biosynthesis; NAD(+) biosynthesis; iminoaspartate from L-aspartate (oxidase route): step 1/1.</text>
</comment>
<dbReference type="NCBIfam" id="NF005701">
    <property type="entry name" value="PRK07512.1"/>
    <property type="match status" value="1"/>
</dbReference>
<keyword evidence="7 11" id="KW-0274">FAD</keyword>
<evidence type="ECO:0000256" key="1">
    <source>
        <dbReference type="ARBA" id="ARBA00001974"/>
    </source>
</evidence>
<sequence length="526" mass="55696">MSWPWSTGEVTDRGGNSPTIIVGAGIAGLYTALAMAPRPVLLVTAGRVGHGGSSRWAQGGLAAAMSLEDSPELHLKDTLAAGAGLVDEHAARILCTEGPDRIEDLFQLGVPFDRDGNGQLKLGREAAHSRDRIVHVGGDEAGAKIMEVLTERAMQARHIEIRERTIVHRITTHHGEVSGIEAWDADRECFVGFAAWNVVLATGGIGGLYAVTTNPLYAQGHGLAMAYEAGAQLRDLEFVQFHPTAIDIGQDPAPLATEAIRGEGATLHDAHGRRFMPALHPDAELAPRDVVARGVAGAIASTGEAFLDARKAIGPKFRAKFPTVYESCMAAGIDPAIKPIPVAPAAHYHMGGIATDTDGRSTVTGLWAVGECASTGVHGANRLASNSLLEALVFGQRAADVLRGLAQAPRTEFEAAPTVLPPRPPVSMPPIRQAMAGQCGLLREAGGLSTLLDRIRETLPETEGDRLSLLTAELIVEAALARTESRGAHSRLDYPETLPPMHTMTVRNEDAALVLAEDIQAYEVLK</sequence>
<evidence type="ECO:0000256" key="7">
    <source>
        <dbReference type="ARBA" id="ARBA00022827"/>
    </source>
</evidence>
<evidence type="ECO:0000256" key="2">
    <source>
        <dbReference type="ARBA" id="ARBA00004950"/>
    </source>
</evidence>
<keyword evidence="8 11" id="KW-0560">Oxidoreductase</keyword>
<reference evidence="14 15" key="1">
    <citation type="submission" date="2018-08" db="EMBL/GenBank/DDBJ databases">
        <title>Parvularcula sp. SM1705, isolated from surface water of the South Sea China.</title>
        <authorList>
            <person name="Sun L."/>
        </authorList>
    </citation>
    <scope>NUCLEOTIDE SEQUENCE [LARGE SCALE GENOMIC DNA]</scope>
    <source>
        <strain evidence="14 15">SM1705</strain>
    </source>
</reference>
<evidence type="ECO:0000256" key="10">
    <source>
        <dbReference type="NCBIfam" id="TIGR00551"/>
    </source>
</evidence>
<evidence type="ECO:0000256" key="6">
    <source>
        <dbReference type="ARBA" id="ARBA00022642"/>
    </source>
</evidence>
<dbReference type="InterPro" id="IPR003953">
    <property type="entry name" value="FAD-dep_OxRdtase_2_FAD-bd"/>
</dbReference>
<dbReference type="PANTHER" id="PTHR42716:SF2">
    <property type="entry name" value="L-ASPARTATE OXIDASE, CHLOROPLASTIC"/>
    <property type="match status" value="1"/>
</dbReference>
<dbReference type="FunFam" id="3.90.700.10:FF:000002">
    <property type="entry name" value="L-aspartate oxidase"/>
    <property type="match status" value="1"/>
</dbReference>